<dbReference type="PROSITE" id="PS00061">
    <property type="entry name" value="ADH_SHORT"/>
    <property type="match status" value="1"/>
</dbReference>
<proteinExistence type="inferred from homology"/>
<dbReference type="PANTHER" id="PTHR42879:SF2">
    <property type="entry name" value="3-OXOACYL-[ACYL-CARRIER-PROTEIN] REDUCTASE FABG"/>
    <property type="match status" value="1"/>
</dbReference>
<dbReference type="InterPro" id="IPR020904">
    <property type="entry name" value="Sc_DH/Rdtase_CS"/>
</dbReference>
<evidence type="ECO:0000256" key="4">
    <source>
        <dbReference type="ARBA" id="ARBA00040781"/>
    </source>
</evidence>
<sequence>MPDTKSLSGHVALVTGASGSIGAEVTRTLARLGADVAVHGRTPAVLDDLVSEVEQGGGTGAAYVGDVNDADHLAEVVAATAQTLGPIDVLVTLAGGAGAPVPTATLDPNRWRTVIDTDLTSVFLTIRAVLPGMLERGGGRIVTVASSAGRRPSQANAAYAAAKAGVVMLTEHIAKEYAQSGVRANCVAPSIIETAALNKRIPSPQIDAIAARVPLGRIGQPVDVAEAIAFLVSDRASWITGTTLDVTGGMTL</sequence>
<comment type="catalytic activity">
    <reaction evidence="5">
        <text>a (3R)-hydroxyacyl-[ACP] + NADP(+) = a 3-oxoacyl-[ACP] + NADPH + H(+)</text>
        <dbReference type="Rhea" id="RHEA:17397"/>
        <dbReference type="Rhea" id="RHEA-COMP:9916"/>
        <dbReference type="Rhea" id="RHEA-COMP:9945"/>
        <dbReference type="ChEBI" id="CHEBI:15378"/>
        <dbReference type="ChEBI" id="CHEBI:57783"/>
        <dbReference type="ChEBI" id="CHEBI:58349"/>
        <dbReference type="ChEBI" id="CHEBI:78776"/>
        <dbReference type="ChEBI" id="CHEBI:78827"/>
        <dbReference type="EC" id="1.1.1.100"/>
    </reaction>
    <physiologicalReaction direction="right-to-left" evidence="5">
        <dbReference type="Rhea" id="RHEA:17399"/>
    </physiologicalReaction>
</comment>
<evidence type="ECO:0000256" key="1">
    <source>
        <dbReference type="ARBA" id="ARBA00004191"/>
    </source>
</evidence>
<dbReference type="SUPFAM" id="SSF51735">
    <property type="entry name" value="NAD(P)-binding Rossmann-fold domains"/>
    <property type="match status" value="1"/>
</dbReference>
<accession>A0ABT6MB93</accession>
<gene>
    <name evidence="6" type="ORF">M2280_002721</name>
</gene>
<evidence type="ECO:0000256" key="3">
    <source>
        <dbReference type="ARBA" id="ARBA00022512"/>
    </source>
</evidence>
<keyword evidence="6" id="KW-0560">Oxidoreductase</keyword>
<keyword evidence="3" id="KW-0964">Secreted</keyword>
<dbReference type="InterPro" id="IPR002347">
    <property type="entry name" value="SDR_fam"/>
</dbReference>
<dbReference type="PRINTS" id="PR00081">
    <property type="entry name" value="GDHRDH"/>
</dbReference>
<dbReference type="RefSeq" id="WP_280760831.1">
    <property type="nucleotide sequence ID" value="NZ_JARXVC010000006.1"/>
</dbReference>
<evidence type="ECO:0000256" key="5">
    <source>
        <dbReference type="ARBA" id="ARBA00047400"/>
    </source>
</evidence>
<organism evidence="6 7">
    <name type="scientific">Prescottella agglutinans</name>
    <dbReference type="NCBI Taxonomy" id="1644129"/>
    <lineage>
        <taxon>Bacteria</taxon>
        <taxon>Bacillati</taxon>
        <taxon>Actinomycetota</taxon>
        <taxon>Actinomycetes</taxon>
        <taxon>Mycobacteriales</taxon>
        <taxon>Nocardiaceae</taxon>
        <taxon>Prescottella</taxon>
    </lineage>
</organism>
<keyword evidence="3" id="KW-0134">Cell wall</keyword>
<dbReference type="InterPro" id="IPR050259">
    <property type="entry name" value="SDR"/>
</dbReference>
<keyword evidence="7" id="KW-1185">Reference proteome</keyword>
<dbReference type="InterPro" id="IPR036291">
    <property type="entry name" value="NAD(P)-bd_dom_sf"/>
</dbReference>
<dbReference type="EMBL" id="JARXVC010000006">
    <property type="protein sequence ID" value="MDH6281500.1"/>
    <property type="molecule type" value="Genomic_DNA"/>
</dbReference>
<reference evidence="6 7" key="1">
    <citation type="submission" date="2023-04" db="EMBL/GenBank/DDBJ databases">
        <title>Forest soil microbial communities from Buena Vista Peninsula, Colon Province, Panama.</title>
        <authorList>
            <person name="Bouskill N."/>
        </authorList>
    </citation>
    <scope>NUCLEOTIDE SEQUENCE [LARGE SCALE GENOMIC DNA]</scope>
    <source>
        <strain evidence="6 7">CFH S0262</strain>
    </source>
</reference>
<evidence type="ECO:0000256" key="2">
    <source>
        <dbReference type="ARBA" id="ARBA00006484"/>
    </source>
</evidence>
<protein>
    <recommendedName>
        <fullName evidence="4">3-oxoacyl-[acyl-carrier-protein] reductase MabA</fullName>
    </recommendedName>
</protein>
<dbReference type="Pfam" id="PF13561">
    <property type="entry name" value="adh_short_C2"/>
    <property type="match status" value="1"/>
</dbReference>
<comment type="subcellular location">
    <subcellularLocation>
        <location evidence="1">Secreted</location>
        <location evidence="1">Cell wall</location>
    </subcellularLocation>
</comment>
<comment type="caution">
    <text evidence="6">The sequence shown here is derived from an EMBL/GenBank/DDBJ whole genome shotgun (WGS) entry which is preliminary data.</text>
</comment>
<dbReference type="GO" id="GO:0004316">
    <property type="term" value="F:3-oxoacyl-[acyl-carrier-protein] reductase (NADPH) activity"/>
    <property type="evidence" value="ECO:0007669"/>
    <property type="project" value="UniProtKB-EC"/>
</dbReference>
<evidence type="ECO:0000313" key="6">
    <source>
        <dbReference type="EMBL" id="MDH6281500.1"/>
    </source>
</evidence>
<evidence type="ECO:0000313" key="7">
    <source>
        <dbReference type="Proteomes" id="UP001160334"/>
    </source>
</evidence>
<name>A0ABT6MB93_9NOCA</name>
<dbReference type="PANTHER" id="PTHR42879">
    <property type="entry name" value="3-OXOACYL-(ACYL-CARRIER-PROTEIN) REDUCTASE"/>
    <property type="match status" value="1"/>
</dbReference>
<comment type="similarity">
    <text evidence="2">Belongs to the short-chain dehydrogenases/reductases (SDR) family.</text>
</comment>
<dbReference type="PRINTS" id="PR00080">
    <property type="entry name" value="SDRFAMILY"/>
</dbReference>
<dbReference type="Gene3D" id="3.40.50.720">
    <property type="entry name" value="NAD(P)-binding Rossmann-like Domain"/>
    <property type="match status" value="1"/>
</dbReference>
<dbReference type="Proteomes" id="UP001160334">
    <property type="component" value="Unassembled WGS sequence"/>
</dbReference>